<dbReference type="GO" id="GO:0008841">
    <property type="term" value="F:dihydrofolate synthase activity"/>
    <property type="evidence" value="ECO:0007669"/>
    <property type="project" value="TreeGrafter"/>
</dbReference>
<dbReference type="PIRSF" id="PIRSF001563">
    <property type="entry name" value="Folylpolyglu_synth"/>
    <property type="match status" value="1"/>
</dbReference>
<keyword evidence="14" id="KW-1185">Reference proteome</keyword>
<feature type="domain" description="Mur ligase C-terminal" evidence="11">
    <location>
        <begin position="281"/>
        <end position="397"/>
    </location>
</feature>
<evidence type="ECO:0000256" key="4">
    <source>
        <dbReference type="ARBA" id="ARBA00022723"/>
    </source>
</evidence>
<dbReference type="SUPFAM" id="SSF53244">
    <property type="entry name" value="MurD-like peptide ligases, peptide-binding domain"/>
    <property type="match status" value="1"/>
</dbReference>
<dbReference type="Proteomes" id="UP000192660">
    <property type="component" value="Unassembled WGS sequence"/>
</dbReference>
<organism evidence="13 14">
    <name type="scientific">Sulfobacillus thermosulfidooxidans (strain DSM 9293 / VKM B-1269 / AT-1)</name>
    <dbReference type="NCBI Taxonomy" id="929705"/>
    <lineage>
        <taxon>Bacteria</taxon>
        <taxon>Bacillati</taxon>
        <taxon>Bacillota</taxon>
        <taxon>Clostridia</taxon>
        <taxon>Eubacteriales</taxon>
        <taxon>Clostridiales Family XVII. Incertae Sedis</taxon>
        <taxon>Sulfobacillus</taxon>
    </lineage>
</organism>
<evidence type="ECO:0000256" key="2">
    <source>
        <dbReference type="ARBA" id="ARBA00013025"/>
    </source>
</evidence>
<evidence type="ECO:0000256" key="7">
    <source>
        <dbReference type="ARBA" id="ARBA00022842"/>
    </source>
</evidence>
<evidence type="ECO:0000259" key="11">
    <source>
        <dbReference type="Pfam" id="PF02875"/>
    </source>
</evidence>
<keyword evidence="4" id="KW-0479">Metal-binding</keyword>
<evidence type="ECO:0000313" key="13">
    <source>
        <dbReference type="EMBL" id="SMC02635.1"/>
    </source>
</evidence>
<dbReference type="PROSITE" id="PS01012">
    <property type="entry name" value="FOLYLPOLYGLU_SYNT_2"/>
    <property type="match status" value="1"/>
</dbReference>
<dbReference type="InterPro" id="IPR001645">
    <property type="entry name" value="Folylpolyglutamate_synth"/>
</dbReference>
<name>A0A1W1W8Q9_SULTA</name>
<dbReference type="Gene3D" id="3.90.190.20">
    <property type="entry name" value="Mur ligase, C-terminal domain"/>
    <property type="match status" value="1"/>
</dbReference>
<accession>A0A1W1W8Q9</accession>
<keyword evidence="7" id="KW-0460">Magnesium</keyword>
<dbReference type="PANTHER" id="PTHR11136:SF0">
    <property type="entry name" value="DIHYDROFOLATE SYNTHETASE-RELATED"/>
    <property type="match status" value="1"/>
</dbReference>
<dbReference type="EMBL" id="FWWY01000001">
    <property type="protein sequence ID" value="SMC02635.1"/>
    <property type="molecule type" value="Genomic_DNA"/>
</dbReference>
<dbReference type="RefSeq" id="WP_020376565.1">
    <property type="nucleotide sequence ID" value="NZ_FWWY01000001.1"/>
</dbReference>
<evidence type="ECO:0000256" key="8">
    <source>
        <dbReference type="ARBA" id="ARBA00030592"/>
    </source>
</evidence>
<dbReference type="SUPFAM" id="SSF53623">
    <property type="entry name" value="MurD-like peptide ligases, catalytic domain"/>
    <property type="match status" value="1"/>
</dbReference>
<evidence type="ECO:0000256" key="1">
    <source>
        <dbReference type="ARBA" id="ARBA00008276"/>
    </source>
</evidence>
<evidence type="ECO:0000256" key="10">
    <source>
        <dbReference type="PIRNR" id="PIRNR001563"/>
    </source>
</evidence>
<dbReference type="Pfam" id="PF08245">
    <property type="entry name" value="Mur_ligase_M"/>
    <property type="match status" value="1"/>
</dbReference>
<dbReference type="Pfam" id="PF02875">
    <property type="entry name" value="Mur_ligase_C"/>
    <property type="match status" value="1"/>
</dbReference>
<gene>
    <name evidence="13" type="ORF">SAMN00768000_0692</name>
</gene>
<feature type="domain" description="Mur ligase central" evidence="12">
    <location>
        <begin position="40"/>
        <end position="213"/>
    </location>
</feature>
<dbReference type="OrthoDB" id="9809356at2"/>
<dbReference type="EC" id="6.3.2.17" evidence="2"/>
<keyword evidence="5 10" id="KW-0547">Nucleotide-binding</keyword>
<dbReference type="GO" id="GO:0005524">
    <property type="term" value="F:ATP binding"/>
    <property type="evidence" value="ECO:0007669"/>
    <property type="project" value="UniProtKB-KW"/>
</dbReference>
<sequence length="417" mass="46911">MKENWWEDLERVRIRPGLERIRDLLEALGNPQKGYPIIHVAGTNGKGSTASLIAEALQSQGLRVGLTISPDMGHINERVMLNRQPMPEPLWDQLGEEVEHAGRKLQDVPTFFEAVTALAFLAFHHWNVDIAVVEVGLGGRLDATNIIDPPYLAVITPVAFDHMDRLGNTIEAIAFEKAGIIKPRSQLVLARQPYPAARDVIMERAKHDGVRVVEPSWFPNVDERGVFGQSPAGPLFVPLLGAYQKENVATAFAAVEVMAQDGLIRDWSRVLQAWAKFSWPGRFQVLHRHPLWIIDGAHNPHGIRGVLETLKLEPYREYQWTIVFSALVDKPAEEMLQMLVPYARHVILTRVPSERGGDPKRLQSIYPEADFVEDPWDAVQQAFDRTPENQAILTTGSLALLSYIMEQRRKHAGNLVK</sequence>
<dbReference type="GO" id="GO:0005737">
    <property type="term" value="C:cytoplasm"/>
    <property type="evidence" value="ECO:0007669"/>
    <property type="project" value="TreeGrafter"/>
</dbReference>
<dbReference type="InterPro" id="IPR036565">
    <property type="entry name" value="Mur-like_cat_sf"/>
</dbReference>
<evidence type="ECO:0000259" key="12">
    <source>
        <dbReference type="Pfam" id="PF08245"/>
    </source>
</evidence>
<evidence type="ECO:0000256" key="9">
    <source>
        <dbReference type="ARBA" id="ARBA00047493"/>
    </source>
</evidence>
<dbReference type="AlphaFoldDB" id="A0A1W1W8Q9"/>
<comment type="similarity">
    <text evidence="1 10">Belongs to the folylpolyglutamate synthase family.</text>
</comment>
<dbReference type="InterPro" id="IPR018109">
    <property type="entry name" value="Folylpolyglutamate_synth_CS"/>
</dbReference>
<evidence type="ECO:0000256" key="6">
    <source>
        <dbReference type="ARBA" id="ARBA00022840"/>
    </source>
</evidence>
<dbReference type="GO" id="GO:0004326">
    <property type="term" value="F:tetrahydrofolylpolyglutamate synthase activity"/>
    <property type="evidence" value="ECO:0007669"/>
    <property type="project" value="UniProtKB-EC"/>
</dbReference>
<dbReference type="GO" id="GO:0046872">
    <property type="term" value="F:metal ion binding"/>
    <property type="evidence" value="ECO:0007669"/>
    <property type="project" value="UniProtKB-KW"/>
</dbReference>
<dbReference type="InterPro" id="IPR004101">
    <property type="entry name" value="Mur_ligase_C"/>
</dbReference>
<evidence type="ECO:0000256" key="3">
    <source>
        <dbReference type="ARBA" id="ARBA00022598"/>
    </source>
</evidence>
<dbReference type="Gene3D" id="3.40.1190.10">
    <property type="entry name" value="Mur-like, catalytic domain"/>
    <property type="match status" value="1"/>
</dbReference>
<evidence type="ECO:0000256" key="5">
    <source>
        <dbReference type="ARBA" id="ARBA00022741"/>
    </source>
</evidence>
<keyword evidence="6 10" id="KW-0067">ATP-binding</keyword>
<dbReference type="NCBIfam" id="TIGR01499">
    <property type="entry name" value="folC"/>
    <property type="match status" value="1"/>
</dbReference>
<dbReference type="PANTHER" id="PTHR11136">
    <property type="entry name" value="FOLYLPOLYGLUTAMATE SYNTHASE-RELATED"/>
    <property type="match status" value="1"/>
</dbReference>
<keyword evidence="3 10" id="KW-0436">Ligase</keyword>
<evidence type="ECO:0000313" key="14">
    <source>
        <dbReference type="Proteomes" id="UP000192660"/>
    </source>
</evidence>
<dbReference type="InterPro" id="IPR036615">
    <property type="entry name" value="Mur_ligase_C_dom_sf"/>
</dbReference>
<comment type="catalytic activity">
    <reaction evidence="9">
        <text>(6S)-5,6,7,8-tetrahydrofolyl-(gamma-L-Glu)(n) + L-glutamate + ATP = (6S)-5,6,7,8-tetrahydrofolyl-(gamma-L-Glu)(n+1) + ADP + phosphate + H(+)</text>
        <dbReference type="Rhea" id="RHEA:10580"/>
        <dbReference type="Rhea" id="RHEA-COMP:14738"/>
        <dbReference type="Rhea" id="RHEA-COMP:14740"/>
        <dbReference type="ChEBI" id="CHEBI:15378"/>
        <dbReference type="ChEBI" id="CHEBI:29985"/>
        <dbReference type="ChEBI" id="CHEBI:30616"/>
        <dbReference type="ChEBI" id="CHEBI:43474"/>
        <dbReference type="ChEBI" id="CHEBI:141005"/>
        <dbReference type="ChEBI" id="CHEBI:456216"/>
        <dbReference type="EC" id="6.3.2.17"/>
    </reaction>
</comment>
<proteinExistence type="inferred from homology"/>
<reference evidence="14" key="1">
    <citation type="submission" date="2017-04" db="EMBL/GenBank/DDBJ databases">
        <authorList>
            <person name="Varghese N."/>
            <person name="Submissions S."/>
        </authorList>
    </citation>
    <scope>NUCLEOTIDE SEQUENCE [LARGE SCALE GENOMIC DNA]</scope>
    <source>
        <strain evidence="14">DSM 9293</strain>
    </source>
</reference>
<dbReference type="InterPro" id="IPR013221">
    <property type="entry name" value="Mur_ligase_cen"/>
</dbReference>
<dbReference type="STRING" id="28034.BFX07_05020"/>
<protein>
    <recommendedName>
        <fullName evidence="2">tetrahydrofolate synthase</fullName>
        <ecNumber evidence="2">6.3.2.17</ecNumber>
    </recommendedName>
    <alternativeName>
        <fullName evidence="8">Tetrahydrofolylpolyglutamate synthase</fullName>
    </alternativeName>
</protein>